<protein>
    <recommendedName>
        <fullName evidence="4">Nudix hydrolase domain-containing protein</fullName>
    </recommendedName>
</protein>
<dbReference type="EMBL" id="BMLF01000005">
    <property type="protein sequence ID" value="GGM13164.1"/>
    <property type="molecule type" value="Genomic_DNA"/>
</dbReference>
<dbReference type="Pfam" id="PF00293">
    <property type="entry name" value="NUDIX"/>
    <property type="match status" value="1"/>
</dbReference>
<dbReference type="InterPro" id="IPR020476">
    <property type="entry name" value="Nudix_hydrolase"/>
</dbReference>
<evidence type="ECO:0000256" key="3">
    <source>
        <dbReference type="RuleBase" id="RU003476"/>
    </source>
</evidence>
<evidence type="ECO:0000313" key="5">
    <source>
        <dbReference type="EMBL" id="GGM13164.1"/>
    </source>
</evidence>
<dbReference type="CDD" id="cd04673">
    <property type="entry name" value="NUDIX_ADPRase"/>
    <property type="match status" value="1"/>
</dbReference>
<reference evidence="5" key="2">
    <citation type="submission" date="2020-09" db="EMBL/GenBank/DDBJ databases">
        <authorList>
            <person name="Sun Q."/>
            <person name="Zhou Y."/>
        </authorList>
    </citation>
    <scope>NUCLEOTIDE SEQUENCE</scope>
    <source>
        <strain evidence="5">CGMCC 1.6293</strain>
    </source>
</reference>
<dbReference type="InterPro" id="IPR020084">
    <property type="entry name" value="NUDIX_hydrolase_CS"/>
</dbReference>
<feature type="domain" description="Nudix hydrolase" evidence="4">
    <location>
        <begin position="8"/>
        <end position="141"/>
    </location>
</feature>
<dbReference type="PROSITE" id="PS00893">
    <property type="entry name" value="NUDIX_BOX"/>
    <property type="match status" value="1"/>
</dbReference>
<reference evidence="5" key="1">
    <citation type="journal article" date="2014" name="Int. J. Syst. Evol. Microbiol.">
        <title>Complete genome sequence of Corynebacterium casei LMG S-19264T (=DSM 44701T), isolated from a smear-ripened cheese.</title>
        <authorList>
            <consortium name="US DOE Joint Genome Institute (JGI-PGF)"/>
            <person name="Walter F."/>
            <person name="Albersmeier A."/>
            <person name="Kalinowski J."/>
            <person name="Ruckert C."/>
        </authorList>
    </citation>
    <scope>NUCLEOTIDE SEQUENCE</scope>
    <source>
        <strain evidence="5">CGMCC 1.6293</strain>
    </source>
</reference>
<dbReference type="RefSeq" id="WP_028288502.1">
    <property type="nucleotide sequence ID" value="NZ_BMLF01000005.1"/>
</dbReference>
<dbReference type="Gene3D" id="3.90.79.10">
    <property type="entry name" value="Nucleoside Triphosphate Pyrophosphohydrolase"/>
    <property type="match status" value="1"/>
</dbReference>
<dbReference type="PANTHER" id="PTHR43736">
    <property type="entry name" value="ADP-RIBOSE PYROPHOSPHATASE"/>
    <property type="match status" value="1"/>
</dbReference>
<name>A0A917T816_9RHOB</name>
<comment type="similarity">
    <text evidence="3">Belongs to the Nudix hydrolase family.</text>
</comment>
<keyword evidence="6" id="KW-1185">Reference proteome</keyword>
<organism evidence="5 6">
    <name type="scientific">Pseudooceanicola nanhaiensis</name>
    <dbReference type="NCBI Taxonomy" id="375761"/>
    <lineage>
        <taxon>Bacteria</taxon>
        <taxon>Pseudomonadati</taxon>
        <taxon>Pseudomonadota</taxon>
        <taxon>Alphaproteobacteria</taxon>
        <taxon>Rhodobacterales</taxon>
        <taxon>Paracoccaceae</taxon>
        <taxon>Pseudooceanicola</taxon>
    </lineage>
</organism>
<gene>
    <name evidence="5" type="ORF">GCM10011534_39010</name>
</gene>
<dbReference type="PANTHER" id="PTHR43736:SF1">
    <property type="entry name" value="DIHYDRONEOPTERIN TRIPHOSPHATE DIPHOSPHATASE"/>
    <property type="match status" value="1"/>
</dbReference>
<evidence type="ECO:0000313" key="6">
    <source>
        <dbReference type="Proteomes" id="UP000649829"/>
    </source>
</evidence>
<evidence type="ECO:0000259" key="4">
    <source>
        <dbReference type="PROSITE" id="PS51462"/>
    </source>
</evidence>
<proteinExistence type="inferred from homology"/>
<accession>A0A917T816</accession>
<evidence type="ECO:0000256" key="1">
    <source>
        <dbReference type="ARBA" id="ARBA00001946"/>
    </source>
</evidence>
<comment type="caution">
    <text evidence="5">The sequence shown here is derived from an EMBL/GenBank/DDBJ whole genome shotgun (WGS) entry which is preliminary data.</text>
</comment>
<dbReference type="InterPro" id="IPR000086">
    <property type="entry name" value="NUDIX_hydrolase_dom"/>
</dbReference>
<dbReference type="SUPFAM" id="SSF55811">
    <property type="entry name" value="Nudix"/>
    <property type="match status" value="1"/>
</dbReference>
<dbReference type="InterPro" id="IPR015797">
    <property type="entry name" value="NUDIX_hydrolase-like_dom_sf"/>
</dbReference>
<dbReference type="PROSITE" id="PS51462">
    <property type="entry name" value="NUDIX"/>
    <property type="match status" value="1"/>
</dbReference>
<dbReference type="AlphaFoldDB" id="A0A917T816"/>
<evidence type="ECO:0000256" key="2">
    <source>
        <dbReference type="ARBA" id="ARBA00022801"/>
    </source>
</evidence>
<comment type="cofactor">
    <cofactor evidence="1">
        <name>Mg(2+)</name>
        <dbReference type="ChEBI" id="CHEBI:18420"/>
    </cofactor>
</comment>
<dbReference type="PRINTS" id="PR00502">
    <property type="entry name" value="NUDIXFAMILY"/>
</dbReference>
<keyword evidence="2 3" id="KW-0378">Hydrolase</keyword>
<sequence length="149" mass="15889">MPYQSTDPRPIAATIAVLVRDTQVLLVRRANPPDAGLWGYPGGKVHQGEPLFDAATRELAEETGVAAEPLRVITALDAFDHDPAGVLRRHFILVAVLCRWTAGDPVAADDALEARWIEIAALKEGHLALSRDVAELAGHAAALMAEVSA</sequence>
<dbReference type="GO" id="GO:0016787">
    <property type="term" value="F:hydrolase activity"/>
    <property type="evidence" value="ECO:0007669"/>
    <property type="project" value="UniProtKB-KW"/>
</dbReference>
<dbReference type="Proteomes" id="UP000649829">
    <property type="component" value="Unassembled WGS sequence"/>
</dbReference>